<keyword evidence="4" id="KW-1185">Reference proteome</keyword>
<accession>A0AAV3SCP2</accession>
<evidence type="ECO:0000313" key="5">
    <source>
        <dbReference type="Proteomes" id="UP001500962"/>
    </source>
</evidence>
<dbReference type="AlphaFoldDB" id="A0AAV3SCP2"/>
<reference evidence="2" key="1">
    <citation type="journal article" date="2014" name="Int. J. Syst. Evol. Microbiol.">
        <title>Complete genome sequence of Corynebacterium casei LMG S-19264T (=DSM 44701T), isolated from a smear-ripened cheese.</title>
        <authorList>
            <consortium name="US DOE Joint Genome Institute (JGI-PGF)"/>
            <person name="Walter F."/>
            <person name="Albersmeier A."/>
            <person name="Kalinowski J."/>
            <person name="Ruckert C."/>
        </authorList>
    </citation>
    <scope>NUCLEOTIDE SEQUENCE</scope>
    <source>
        <strain evidence="2">JCM 12289</strain>
    </source>
</reference>
<reference evidence="3" key="2">
    <citation type="submission" date="2022-04" db="EMBL/GenBank/DDBJ databases">
        <title>Sequencing and genomic assembly of Halococcus dombrowskii.</title>
        <authorList>
            <person name="Lim S.W."/>
            <person name="MacLea K.S."/>
        </authorList>
    </citation>
    <scope>NUCLEOTIDE SEQUENCE</scope>
    <source>
        <strain evidence="3">H4</strain>
    </source>
</reference>
<name>A0AAV3SCP2_HALDO</name>
<reference evidence="2" key="3">
    <citation type="submission" date="2023-12" db="EMBL/GenBank/DDBJ databases">
        <authorList>
            <person name="Sun Q."/>
            <person name="Inoue M."/>
        </authorList>
    </citation>
    <scope>NUCLEOTIDE SEQUENCE</scope>
    <source>
        <strain evidence="2">JCM 12289</strain>
    </source>
</reference>
<dbReference type="Proteomes" id="UP000830542">
    <property type="component" value="Chromosome"/>
</dbReference>
<dbReference type="Proteomes" id="UP001500962">
    <property type="component" value="Unassembled WGS sequence"/>
</dbReference>
<dbReference type="KEGG" id="hdo:MUK72_10960"/>
<evidence type="ECO:0000256" key="1">
    <source>
        <dbReference type="SAM" id="MobiDB-lite"/>
    </source>
</evidence>
<gene>
    <name evidence="2" type="ORF">GCM10008985_03040</name>
    <name evidence="3" type="ORF">MUK72_10960</name>
</gene>
<dbReference type="GeneID" id="71762374"/>
<dbReference type="EMBL" id="CP095005">
    <property type="protein sequence ID" value="UOO94482.1"/>
    <property type="molecule type" value="Genomic_DNA"/>
</dbReference>
<dbReference type="RefSeq" id="WP_244700378.1">
    <property type="nucleotide sequence ID" value="NZ_BAAADN010000002.1"/>
</dbReference>
<dbReference type="EMBL" id="BAAADN010000002">
    <property type="protein sequence ID" value="GAA0450795.1"/>
    <property type="molecule type" value="Genomic_DNA"/>
</dbReference>
<feature type="region of interest" description="Disordered" evidence="1">
    <location>
        <begin position="174"/>
        <end position="199"/>
    </location>
</feature>
<evidence type="ECO:0000313" key="2">
    <source>
        <dbReference type="EMBL" id="GAA0450795.1"/>
    </source>
</evidence>
<protein>
    <submittedName>
        <fullName evidence="2">Uncharacterized protein</fullName>
    </submittedName>
</protein>
<organism evidence="2 5">
    <name type="scientific">Halococcus dombrowskii</name>
    <dbReference type="NCBI Taxonomy" id="179637"/>
    <lineage>
        <taxon>Archaea</taxon>
        <taxon>Methanobacteriati</taxon>
        <taxon>Methanobacteriota</taxon>
        <taxon>Stenosarchaea group</taxon>
        <taxon>Halobacteria</taxon>
        <taxon>Halobacteriales</taxon>
        <taxon>Halococcaceae</taxon>
        <taxon>Halococcus</taxon>
    </lineage>
</organism>
<evidence type="ECO:0000313" key="3">
    <source>
        <dbReference type="EMBL" id="UOO94482.1"/>
    </source>
</evidence>
<proteinExistence type="predicted"/>
<sequence>MADVTEINERIVAEADDRGGSLLVDEFLTLIEQYHSHERPGIAWATLEAYTEAMVGTDHGHSHDMEGVLDAVDERLTDGEYRTDAFYRVGDDRVSIYPASWHDALGGEIDLREYVSFLTNLDLDDENGAELGANGGGVPEQLLIEVAGIVGRADPETVKSRLEDLRERHELVEDADQHPNARVRLPENADNLRDSSIDS</sequence>
<evidence type="ECO:0000313" key="4">
    <source>
        <dbReference type="Proteomes" id="UP000830542"/>
    </source>
</evidence>